<reference evidence="3 4" key="1">
    <citation type="submission" date="2017-08" db="EMBL/GenBank/DDBJ databases">
        <title>Complete genome sequence of Mucilaginibacter sp. strain BJC16-A31.</title>
        <authorList>
            <consortium name="Henan University of Science and Technology"/>
            <person name="You X."/>
        </authorList>
    </citation>
    <scope>NUCLEOTIDE SEQUENCE [LARGE SCALE GENOMIC DNA]</scope>
    <source>
        <strain evidence="3 4">BJC16-A31</strain>
    </source>
</reference>
<dbReference type="GO" id="GO:0004175">
    <property type="term" value="F:endopeptidase activity"/>
    <property type="evidence" value="ECO:0007669"/>
    <property type="project" value="UniProtKB-ARBA"/>
</dbReference>
<name>A0A223NTD0_9SPHI</name>
<protein>
    <submittedName>
        <fullName evidence="3">CAAX amino terminal protease self-immunity</fullName>
    </submittedName>
</protein>
<sequence>METISLKRSNTILIIGVLIAFLYYPSVGFVTFKGAGYTVNTLFISRLFIWLEVALLYFYARLVEKENFLLWPDTKQAFWFYPASFGALYLLTIGAGIISKIPMLFGLHDNRQIMLYMLSVVNKSWPLLIFSAVTAGFTEEMIFRGYLLPRLELLFKNKYMPVIISSLMFGLIHFRYQSYIEVIFATLFGVVFAIHYQWYRNIRVLIFTHACVDLVSFLVFRLAMHYHLPIK</sequence>
<dbReference type="GO" id="GO:0006508">
    <property type="term" value="P:proteolysis"/>
    <property type="evidence" value="ECO:0007669"/>
    <property type="project" value="UniProtKB-KW"/>
</dbReference>
<dbReference type="RefSeq" id="WP_094569652.1">
    <property type="nucleotide sequence ID" value="NZ_CP022743.1"/>
</dbReference>
<evidence type="ECO:0000313" key="4">
    <source>
        <dbReference type="Proteomes" id="UP000215002"/>
    </source>
</evidence>
<dbReference type="GO" id="GO:0080120">
    <property type="term" value="P:CAAX-box protein maturation"/>
    <property type="evidence" value="ECO:0007669"/>
    <property type="project" value="UniProtKB-ARBA"/>
</dbReference>
<organism evidence="3 4">
    <name type="scientific">Mucilaginibacter xinganensis</name>
    <dbReference type="NCBI Taxonomy" id="1234841"/>
    <lineage>
        <taxon>Bacteria</taxon>
        <taxon>Pseudomonadati</taxon>
        <taxon>Bacteroidota</taxon>
        <taxon>Sphingobacteriia</taxon>
        <taxon>Sphingobacteriales</taxon>
        <taxon>Sphingobacteriaceae</taxon>
        <taxon>Mucilaginibacter</taxon>
    </lineage>
</organism>
<feature type="transmembrane region" description="Helical" evidence="1">
    <location>
        <begin position="158"/>
        <end position="174"/>
    </location>
</feature>
<gene>
    <name evidence="3" type="ORF">MuYL_1257</name>
</gene>
<feature type="transmembrane region" description="Helical" evidence="1">
    <location>
        <begin position="12"/>
        <end position="32"/>
    </location>
</feature>
<keyword evidence="4" id="KW-1185">Reference proteome</keyword>
<evidence type="ECO:0000256" key="1">
    <source>
        <dbReference type="SAM" id="Phobius"/>
    </source>
</evidence>
<keyword evidence="1" id="KW-1133">Transmembrane helix</keyword>
<dbReference type="PANTHER" id="PTHR43592">
    <property type="entry name" value="CAAX AMINO TERMINAL PROTEASE"/>
    <property type="match status" value="1"/>
</dbReference>
<dbReference type="PANTHER" id="PTHR43592:SF15">
    <property type="entry name" value="CAAX AMINO TERMINAL PROTEASE FAMILY PROTEIN"/>
    <property type="match status" value="1"/>
</dbReference>
<feature type="transmembrane region" description="Helical" evidence="1">
    <location>
        <begin position="204"/>
        <end position="224"/>
    </location>
</feature>
<keyword evidence="3" id="KW-0645">Protease</keyword>
<dbReference type="AlphaFoldDB" id="A0A223NTD0"/>
<dbReference type="Proteomes" id="UP000215002">
    <property type="component" value="Chromosome"/>
</dbReference>
<evidence type="ECO:0000313" key="3">
    <source>
        <dbReference type="EMBL" id="ASU33155.1"/>
    </source>
</evidence>
<evidence type="ECO:0000259" key="2">
    <source>
        <dbReference type="Pfam" id="PF02517"/>
    </source>
</evidence>
<feature type="domain" description="CAAX prenyl protease 2/Lysostaphin resistance protein A-like" evidence="2">
    <location>
        <begin position="124"/>
        <end position="215"/>
    </location>
</feature>
<feature type="transmembrane region" description="Helical" evidence="1">
    <location>
        <begin position="113"/>
        <end position="138"/>
    </location>
</feature>
<proteinExistence type="predicted"/>
<dbReference type="KEGG" id="muc:MuYL_1257"/>
<feature type="transmembrane region" description="Helical" evidence="1">
    <location>
        <begin position="39"/>
        <end position="59"/>
    </location>
</feature>
<dbReference type="OrthoDB" id="9779573at2"/>
<dbReference type="EMBL" id="CP022743">
    <property type="protein sequence ID" value="ASU33155.1"/>
    <property type="molecule type" value="Genomic_DNA"/>
</dbReference>
<accession>A0A223NTD0</accession>
<keyword evidence="1" id="KW-0812">Transmembrane</keyword>
<keyword evidence="3" id="KW-0378">Hydrolase</keyword>
<dbReference type="InterPro" id="IPR003675">
    <property type="entry name" value="Rce1/LyrA-like_dom"/>
</dbReference>
<keyword evidence="1" id="KW-0472">Membrane</keyword>
<feature type="transmembrane region" description="Helical" evidence="1">
    <location>
        <begin position="79"/>
        <end position="101"/>
    </location>
</feature>
<feature type="transmembrane region" description="Helical" evidence="1">
    <location>
        <begin position="179"/>
        <end position="198"/>
    </location>
</feature>
<dbReference type="Pfam" id="PF02517">
    <property type="entry name" value="Rce1-like"/>
    <property type="match status" value="1"/>
</dbReference>